<dbReference type="Proteomes" id="UP000274131">
    <property type="component" value="Unassembled WGS sequence"/>
</dbReference>
<evidence type="ECO:0000313" key="3">
    <source>
        <dbReference type="EMBL" id="VDD94731.1"/>
    </source>
</evidence>
<reference evidence="5" key="1">
    <citation type="submission" date="2017-02" db="UniProtKB">
        <authorList>
            <consortium name="WormBaseParasite"/>
        </authorList>
    </citation>
    <scope>IDENTIFICATION</scope>
</reference>
<sequence>MLFSNDAPIIPAFQLPSQRLSTSTSDVRGSVPTTFDRIKRYGSMRSQELAETVAKVAGRAAPPGASTSSTEATPTRKLVSQWEKYNSNIEKIQEEQVKVAARLAEVSKKDEEISSELKKTVASSDEEENLLQEHMQLLNEKDALVRKSEYLNVLEQLADVEHEIADLQKKLGQTSKPRTEDDKKSIDKMMEDLVELVNRKDKLSHKLIQQEAEDEEMIDRDRRTLEAAAHFKRGFEQPVSASRRLITWLKSEIRG</sequence>
<dbReference type="InterPro" id="IPR022735">
    <property type="entry name" value="bMERB_dom"/>
</dbReference>
<evidence type="ECO:0000313" key="4">
    <source>
        <dbReference type="Proteomes" id="UP000274131"/>
    </source>
</evidence>
<evidence type="ECO:0000259" key="2">
    <source>
        <dbReference type="PROSITE" id="PS51848"/>
    </source>
</evidence>
<dbReference type="InterPro" id="IPR050540">
    <property type="entry name" value="F-actin_Monoox_Mical"/>
</dbReference>
<dbReference type="EMBL" id="UXUI01010079">
    <property type="protein sequence ID" value="VDD94731.1"/>
    <property type="molecule type" value="Genomic_DNA"/>
</dbReference>
<keyword evidence="4" id="KW-1185">Reference proteome</keyword>
<feature type="domain" description="BMERB" evidence="2">
    <location>
        <begin position="78"/>
        <end position="223"/>
    </location>
</feature>
<dbReference type="STRING" id="51028.A0A0N4VH36"/>
<keyword evidence="1" id="KW-0175">Coiled coil</keyword>
<dbReference type="PANTHER" id="PTHR23167:SF46">
    <property type="entry name" value="EPS15 HOMOLOGY DOMAIN CONTAINING PROTEIN-BINDING PROTEIN 1, ISOFORM F"/>
    <property type="match status" value="1"/>
</dbReference>
<organism evidence="5">
    <name type="scientific">Enterobius vermicularis</name>
    <name type="common">Human pinworm</name>
    <dbReference type="NCBI Taxonomy" id="51028"/>
    <lineage>
        <taxon>Eukaryota</taxon>
        <taxon>Metazoa</taxon>
        <taxon>Ecdysozoa</taxon>
        <taxon>Nematoda</taxon>
        <taxon>Chromadorea</taxon>
        <taxon>Rhabditida</taxon>
        <taxon>Spirurina</taxon>
        <taxon>Oxyuridomorpha</taxon>
        <taxon>Oxyuroidea</taxon>
        <taxon>Oxyuridae</taxon>
        <taxon>Enterobius</taxon>
    </lineage>
</organism>
<proteinExistence type="predicted"/>
<dbReference type="OrthoDB" id="5860555at2759"/>
<dbReference type="PROSITE" id="PS51848">
    <property type="entry name" value="BMERB"/>
    <property type="match status" value="1"/>
</dbReference>
<dbReference type="SMART" id="SM01203">
    <property type="entry name" value="DUF3585"/>
    <property type="match status" value="1"/>
</dbReference>
<dbReference type="Pfam" id="PF12130">
    <property type="entry name" value="bMERB_dom"/>
    <property type="match status" value="1"/>
</dbReference>
<evidence type="ECO:0000313" key="5">
    <source>
        <dbReference type="WBParaSite" id="EVEC_0001013701-mRNA-1"/>
    </source>
</evidence>
<gene>
    <name evidence="3" type="ORF">EVEC_LOCUS9482</name>
</gene>
<feature type="coiled-coil region" evidence="1">
    <location>
        <begin position="89"/>
        <end position="213"/>
    </location>
</feature>
<dbReference type="WBParaSite" id="EVEC_0001013701-mRNA-1">
    <property type="protein sequence ID" value="EVEC_0001013701-mRNA-1"/>
    <property type="gene ID" value="EVEC_0001013701"/>
</dbReference>
<evidence type="ECO:0000256" key="1">
    <source>
        <dbReference type="SAM" id="Coils"/>
    </source>
</evidence>
<protein>
    <submittedName>
        <fullName evidence="5">BMERB domain-containing protein</fullName>
    </submittedName>
</protein>
<reference evidence="3 4" key="2">
    <citation type="submission" date="2018-10" db="EMBL/GenBank/DDBJ databases">
        <authorList>
            <consortium name="Pathogen Informatics"/>
        </authorList>
    </citation>
    <scope>NUCLEOTIDE SEQUENCE [LARGE SCALE GENOMIC DNA]</scope>
</reference>
<dbReference type="AlphaFoldDB" id="A0A0N4VH36"/>
<name>A0A0N4VH36_ENTVE</name>
<dbReference type="PANTHER" id="PTHR23167">
    <property type="entry name" value="CALPONIN HOMOLOGY DOMAIN-CONTAINING PROTEIN DDB_G0272472-RELATED"/>
    <property type="match status" value="1"/>
</dbReference>
<accession>A0A0N4VH36</accession>